<protein>
    <submittedName>
        <fullName evidence="1">Uncharacterized protein</fullName>
    </submittedName>
</protein>
<organism evidence="1 2">
    <name type="scientific">Ataeniobius toweri</name>
    <dbReference type="NCBI Taxonomy" id="208326"/>
    <lineage>
        <taxon>Eukaryota</taxon>
        <taxon>Metazoa</taxon>
        <taxon>Chordata</taxon>
        <taxon>Craniata</taxon>
        <taxon>Vertebrata</taxon>
        <taxon>Euteleostomi</taxon>
        <taxon>Actinopterygii</taxon>
        <taxon>Neopterygii</taxon>
        <taxon>Teleostei</taxon>
        <taxon>Neoteleostei</taxon>
        <taxon>Acanthomorphata</taxon>
        <taxon>Ovalentaria</taxon>
        <taxon>Atherinomorphae</taxon>
        <taxon>Cyprinodontiformes</taxon>
        <taxon>Goodeidae</taxon>
        <taxon>Ataeniobius</taxon>
    </lineage>
</organism>
<dbReference type="Proteomes" id="UP001345963">
    <property type="component" value="Unassembled WGS sequence"/>
</dbReference>
<sequence length="67" mass="7985">MSSVQHLREFIRERLTAAAEEIFSEVEKTIVRYEEEHRIMVVNWKPQIKLDRIGMELQRPGSALYLL</sequence>
<keyword evidence="2" id="KW-1185">Reference proteome</keyword>
<evidence type="ECO:0000313" key="2">
    <source>
        <dbReference type="Proteomes" id="UP001345963"/>
    </source>
</evidence>
<gene>
    <name evidence="1" type="ORF">ATANTOWER_023732</name>
</gene>
<comment type="caution">
    <text evidence="1">The sequence shown here is derived from an EMBL/GenBank/DDBJ whole genome shotgun (WGS) entry which is preliminary data.</text>
</comment>
<dbReference type="EMBL" id="JAHUTI010064314">
    <property type="protein sequence ID" value="MED6253177.1"/>
    <property type="molecule type" value="Genomic_DNA"/>
</dbReference>
<name>A0ABU7BRV5_9TELE</name>
<evidence type="ECO:0000313" key="1">
    <source>
        <dbReference type="EMBL" id="MED6253177.1"/>
    </source>
</evidence>
<accession>A0ABU7BRV5</accession>
<proteinExistence type="predicted"/>
<reference evidence="1 2" key="1">
    <citation type="submission" date="2021-07" db="EMBL/GenBank/DDBJ databases">
        <authorList>
            <person name="Palmer J.M."/>
        </authorList>
    </citation>
    <scope>NUCLEOTIDE SEQUENCE [LARGE SCALE GENOMIC DNA]</scope>
    <source>
        <strain evidence="1 2">AT_MEX2019</strain>
        <tissue evidence="1">Muscle</tissue>
    </source>
</reference>